<name>A0ABT7MHG5_9PSEU</name>
<evidence type="ECO:0000256" key="1">
    <source>
        <dbReference type="SAM" id="MobiDB-lite"/>
    </source>
</evidence>
<gene>
    <name evidence="2" type="ORF">QRT03_28195</name>
</gene>
<evidence type="ECO:0000313" key="3">
    <source>
        <dbReference type="Proteomes" id="UP001231924"/>
    </source>
</evidence>
<feature type="compositionally biased region" description="Basic and acidic residues" evidence="1">
    <location>
        <begin position="84"/>
        <end position="93"/>
    </location>
</feature>
<proteinExistence type="predicted"/>
<accession>A0ABT7MHG5</accession>
<evidence type="ECO:0000313" key="2">
    <source>
        <dbReference type="EMBL" id="MDL5159881.1"/>
    </source>
</evidence>
<organism evidence="2 3">
    <name type="scientific">Actinomycetospora termitidis</name>
    <dbReference type="NCBI Taxonomy" id="3053470"/>
    <lineage>
        <taxon>Bacteria</taxon>
        <taxon>Bacillati</taxon>
        <taxon>Actinomycetota</taxon>
        <taxon>Actinomycetes</taxon>
        <taxon>Pseudonocardiales</taxon>
        <taxon>Pseudonocardiaceae</taxon>
        <taxon>Actinomycetospora</taxon>
    </lineage>
</organism>
<feature type="region of interest" description="Disordered" evidence="1">
    <location>
        <begin position="81"/>
        <end position="109"/>
    </location>
</feature>
<reference evidence="2 3" key="1">
    <citation type="submission" date="2023-06" db="EMBL/GenBank/DDBJ databases">
        <title>Actinomycetospora Odt1-22.</title>
        <authorList>
            <person name="Supong K."/>
        </authorList>
    </citation>
    <scope>NUCLEOTIDE SEQUENCE [LARGE SCALE GENOMIC DNA]</scope>
    <source>
        <strain evidence="2 3">Odt1-22</strain>
    </source>
</reference>
<dbReference type="Proteomes" id="UP001231924">
    <property type="component" value="Unassembled WGS sequence"/>
</dbReference>
<dbReference type="RefSeq" id="WP_286056484.1">
    <property type="nucleotide sequence ID" value="NZ_JASVWF010000008.1"/>
</dbReference>
<sequence length="109" mass="11547">MTDAEAAAVTALREARQALTIGERAADAAETPSDHDNDVALEIARLLEATVHLVRTSDLEAVPVRGSNHRLHAVIQHLSSGAELARRTGRDDDGPATSHPEPRTAGPDD</sequence>
<dbReference type="EMBL" id="JASVWF010000008">
    <property type="protein sequence ID" value="MDL5159881.1"/>
    <property type="molecule type" value="Genomic_DNA"/>
</dbReference>
<comment type="caution">
    <text evidence="2">The sequence shown here is derived from an EMBL/GenBank/DDBJ whole genome shotgun (WGS) entry which is preliminary data.</text>
</comment>
<keyword evidence="3" id="KW-1185">Reference proteome</keyword>
<protein>
    <submittedName>
        <fullName evidence="2">Uncharacterized protein</fullName>
    </submittedName>
</protein>